<gene>
    <name evidence="2" type="ORF">GQ43DRAFT_152736</name>
</gene>
<evidence type="ECO:0000256" key="1">
    <source>
        <dbReference type="SAM" id="MobiDB-lite"/>
    </source>
</evidence>
<name>A0A9P4N278_9PLEO</name>
<comment type="caution">
    <text evidence="2">The sequence shown here is derived from an EMBL/GenBank/DDBJ whole genome shotgun (WGS) entry which is preliminary data.</text>
</comment>
<keyword evidence="3" id="KW-1185">Reference proteome</keyword>
<feature type="region of interest" description="Disordered" evidence="1">
    <location>
        <begin position="120"/>
        <end position="143"/>
    </location>
</feature>
<reference evidence="2" key="1">
    <citation type="journal article" date="2020" name="Stud. Mycol.">
        <title>101 Dothideomycetes genomes: a test case for predicting lifestyles and emergence of pathogens.</title>
        <authorList>
            <person name="Haridas S."/>
            <person name="Albert R."/>
            <person name="Binder M."/>
            <person name="Bloem J."/>
            <person name="Labutti K."/>
            <person name="Salamov A."/>
            <person name="Andreopoulos B."/>
            <person name="Baker S."/>
            <person name="Barry K."/>
            <person name="Bills G."/>
            <person name="Bluhm B."/>
            <person name="Cannon C."/>
            <person name="Castanera R."/>
            <person name="Culley D."/>
            <person name="Daum C."/>
            <person name="Ezra D."/>
            <person name="Gonzalez J."/>
            <person name="Henrissat B."/>
            <person name="Kuo A."/>
            <person name="Liang C."/>
            <person name="Lipzen A."/>
            <person name="Lutzoni F."/>
            <person name="Magnuson J."/>
            <person name="Mondo S."/>
            <person name="Nolan M."/>
            <person name="Ohm R."/>
            <person name="Pangilinan J."/>
            <person name="Park H.-J."/>
            <person name="Ramirez L."/>
            <person name="Alfaro M."/>
            <person name="Sun H."/>
            <person name="Tritt A."/>
            <person name="Yoshinaga Y."/>
            <person name="Zwiers L.-H."/>
            <person name="Turgeon B."/>
            <person name="Goodwin S."/>
            <person name="Spatafora J."/>
            <person name="Crous P."/>
            <person name="Grigoriev I."/>
        </authorList>
    </citation>
    <scope>NUCLEOTIDE SEQUENCE</scope>
    <source>
        <strain evidence="2">ATCC 74209</strain>
    </source>
</reference>
<accession>A0A9P4N278</accession>
<feature type="region of interest" description="Disordered" evidence="1">
    <location>
        <begin position="1"/>
        <end position="33"/>
    </location>
</feature>
<evidence type="ECO:0000313" key="3">
    <source>
        <dbReference type="Proteomes" id="UP000799536"/>
    </source>
</evidence>
<protein>
    <submittedName>
        <fullName evidence="2">Uncharacterized protein</fullName>
    </submittedName>
</protein>
<proteinExistence type="predicted"/>
<dbReference type="EMBL" id="ML993874">
    <property type="protein sequence ID" value="KAF2204530.1"/>
    <property type="molecule type" value="Genomic_DNA"/>
</dbReference>
<dbReference type="AlphaFoldDB" id="A0A9P4N278"/>
<evidence type="ECO:0000313" key="2">
    <source>
        <dbReference type="EMBL" id="KAF2204530.1"/>
    </source>
</evidence>
<organism evidence="2 3">
    <name type="scientific">Delitschia confertaspora ATCC 74209</name>
    <dbReference type="NCBI Taxonomy" id="1513339"/>
    <lineage>
        <taxon>Eukaryota</taxon>
        <taxon>Fungi</taxon>
        <taxon>Dikarya</taxon>
        <taxon>Ascomycota</taxon>
        <taxon>Pezizomycotina</taxon>
        <taxon>Dothideomycetes</taxon>
        <taxon>Pleosporomycetidae</taxon>
        <taxon>Pleosporales</taxon>
        <taxon>Delitschiaceae</taxon>
        <taxon>Delitschia</taxon>
    </lineage>
</organism>
<dbReference type="Proteomes" id="UP000799536">
    <property type="component" value="Unassembled WGS sequence"/>
</dbReference>
<sequence>MPSHAKDSRPGSPLKPSRVASDAQSSVDLAQPLSISPLKRSRVPSDAEVSRIKRLRDVHIFPPMKASASSIVAPKKEKGGFASSEDYDVEMFGNFGVGHDGLVDGCKLIVTPPTRTEEGKAAFRNSHAQRTHTGGVTPLSILE</sequence>